<dbReference type="GO" id="GO:0016787">
    <property type="term" value="F:hydrolase activity"/>
    <property type="evidence" value="ECO:0007669"/>
    <property type="project" value="UniProtKB-KW"/>
</dbReference>
<dbReference type="InterPro" id="IPR023198">
    <property type="entry name" value="PGP-like_dom2"/>
</dbReference>
<dbReference type="InterPro" id="IPR036412">
    <property type="entry name" value="HAD-like_sf"/>
</dbReference>
<dbReference type="SFLD" id="SFLDS00003">
    <property type="entry name" value="Haloacid_Dehalogenase"/>
    <property type="match status" value="1"/>
</dbReference>
<dbReference type="Proteomes" id="UP001223586">
    <property type="component" value="Unassembled WGS sequence"/>
</dbReference>
<dbReference type="Gene3D" id="1.10.150.240">
    <property type="entry name" value="Putative phosphatase, domain 2"/>
    <property type="match status" value="1"/>
</dbReference>
<name>A0ABT9WT91_9BACI</name>
<dbReference type="NCBIfam" id="TIGR01509">
    <property type="entry name" value="HAD-SF-IA-v3"/>
    <property type="match status" value="1"/>
</dbReference>
<dbReference type="SFLD" id="SFLDG01129">
    <property type="entry name" value="C1.5:_HAD__Beta-PGM__Phosphata"/>
    <property type="match status" value="1"/>
</dbReference>
<evidence type="ECO:0000313" key="1">
    <source>
        <dbReference type="EMBL" id="MDQ0176515.1"/>
    </source>
</evidence>
<dbReference type="PANTHER" id="PTHR18901">
    <property type="entry name" value="2-DEOXYGLUCOSE-6-PHOSPHATE PHOSPHATASE 2"/>
    <property type="match status" value="1"/>
</dbReference>
<dbReference type="InterPro" id="IPR006439">
    <property type="entry name" value="HAD-SF_hydro_IA"/>
</dbReference>
<dbReference type="RefSeq" id="WP_307229716.1">
    <property type="nucleotide sequence ID" value="NZ_JAUSTT010000013.1"/>
</dbReference>
<dbReference type="InterPro" id="IPR023214">
    <property type="entry name" value="HAD_sf"/>
</dbReference>
<dbReference type="EMBL" id="JAUSTT010000013">
    <property type="protein sequence ID" value="MDQ0176515.1"/>
    <property type="molecule type" value="Genomic_DNA"/>
</dbReference>
<dbReference type="PANTHER" id="PTHR18901:SF38">
    <property type="entry name" value="PSEUDOURIDINE-5'-PHOSPHATASE"/>
    <property type="match status" value="1"/>
</dbReference>
<keyword evidence="1" id="KW-0378">Hydrolase</keyword>
<comment type="caution">
    <text evidence="1">The sequence shown here is derived from an EMBL/GenBank/DDBJ whole genome shotgun (WGS) entry which is preliminary data.</text>
</comment>
<dbReference type="Gene3D" id="3.40.50.1000">
    <property type="entry name" value="HAD superfamily/HAD-like"/>
    <property type="match status" value="1"/>
</dbReference>
<evidence type="ECO:0000313" key="2">
    <source>
        <dbReference type="Proteomes" id="UP001223586"/>
    </source>
</evidence>
<dbReference type="PRINTS" id="PR00413">
    <property type="entry name" value="HADHALOGNASE"/>
</dbReference>
<proteinExistence type="predicted"/>
<dbReference type="SUPFAM" id="SSF56784">
    <property type="entry name" value="HAD-like"/>
    <property type="match status" value="1"/>
</dbReference>
<protein>
    <submittedName>
        <fullName evidence="1">HAD superfamily hydrolase (TIGR01509 family)</fullName>
    </submittedName>
</protein>
<organism evidence="1 2">
    <name type="scientific">Bacillus chungangensis</name>
    <dbReference type="NCBI Taxonomy" id="587633"/>
    <lineage>
        <taxon>Bacteria</taxon>
        <taxon>Bacillati</taxon>
        <taxon>Bacillota</taxon>
        <taxon>Bacilli</taxon>
        <taxon>Bacillales</taxon>
        <taxon>Bacillaceae</taxon>
        <taxon>Bacillus</taxon>
    </lineage>
</organism>
<reference evidence="1 2" key="1">
    <citation type="submission" date="2023-07" db="EMBL/GenBank/DDBJ databases">
        <title>Genomic Encyclopedia of Type Strains, Phase IV (KMG-IV): sequencing the most valuable type-strain genomes for metagenomic binning, comparative biology and taxonomic classification.</title>
        <authorList>
            <person name="Goeker M."/>
        </authorList>
    </citation>
    <scope>NUCLEOTIDE SEQUENCE [LARGE SCALE GENOMIC DNA]</scope>
    <source>
        <strain evidence="1 2">DSM 23837</strain>
    </source>
</reference>
<accession>A0ABT9WT91</accession>
<dbReference type="InterPro" id="IPR041492">
    <property type="entry name" value="HAD_2"/>
</dbReference>
<gene>
    <name evidence="1" type="ORF">J2S08_002359</name>
</gene>
<dbReference type="Pfam" id="PF13419">
    <property type="entry name" value="HAD_2"/>
    <property type="match status" value="1"/>
</dbReference>
<sequence>MKAVIFDFDGTMIDTEALWFEQTKLLLKEQYDIDLPLEVFARIIGTTNEELIRYIMDKTNGLFQQESFQQILLERVEQQLNHLPLRSGFLPFFTQVKTFGCKIGLATSSNLAWIEPFLRRFDLYHDFDVICTSDDVEKVKPDPALYQKAIQTLEIEPNEAIAVEDSVNGSLAALRAGLHCVVVPNVVTKQMSFSDKVLLYDGYEKMNMHELQKCLLTMTS</sequence>
<keyword evidence="2" id="KW-1185">Reference proteome</keyword>